<dbReference type="InterPro" id="IPR027417">
    <property type="entry name" value="P-loop_NTPase"/>
</dbReference>
<comment type="caution">
    <text evidence="2">The sequence shown here is derived from an EMBL/GenBank/DDBJ whole genome shotgun (WGS) entry which is preliminary data.</text>
</comment>
<dbReference type="Gene3D" id="3.40.50.300">
    <property type="entry name" value="P-loop containing nucleotide triphosphate hydrolases"/>
    <property type="match status" value="1"/>
</dbReference>
<dbReference type="OrthoDB" id="5957327at2759"/>
<gene>
    <name evidence="2" type="ORF">EZS28_031894</name>
</gene>
<evidence type="ECO:0000259" key="1">
    <source>
        <dbReference type="Pfam" id="PF08423"/>
    </source>
</evidence>
<evidence type="ECO:0000313" key="2">
    <source>
        <dbReference type="EMBL" id="KAA6372578.1"/>
    </source>
</evidence>
<dbReference type="InterPro" id="IPR030548">
    <property type="entry name" value="RAD51B"/>
</dbReference>
<dbReference type="GO" id="GO:0000400">
    <property type="term" value="F:four-way junction DNA binding"/>
    <property type="evidence" value="ECO:0007669"/>
    <property type="project" value="TreeGrafter"/>
</dbReference>
<feature type="domain" description="Rad51-like C-terminal" evidence="1">
    <location>
        <begin position="40"/>
        <end position="104"/>
    </location>
</feature>
<evidence type="ECO:0000313" key="3">
    <source>
        <dbReference type="Proteomes" id="UP000324800"/>
    </source>
</evidence>
<dbReference type="GO" id="GO:0033063">
    <property type="term" value="C:Rad51B-Rad51C-Rad51D-XRCC2 complex"/>
    <property type="evidence" value="ECO:0007669"/>
    <property type="project" value="InterPro"/>
</dbReference>
<dbReference type="GO" id="GO:0005657">
    <property type="term" value="C:replication fork"/>
    <property type="evidence" value="ECO:0007669"/>
    <property type="project" value="TreeGrafter"/>
</dbReference>
<dbReference type="PANTHER" id="PTHR46456">
    <property type="entry name" value="DNA REPAIR PROTEIN RAD51 HOMOLOG 2"/>
    <property type="match status" value="1"/>
</dbReference>
<dbReference type="Pfam" id="PF08423">
    <property type="entry name" value="Rad51"/>
    <property type="match status" value="1"/>
</dbReference>
<dbReference type="GO" id="GO:0000724">
    <property type="term" value="P:double-strand break repair via homologous recombination"/>
    <property type="evidence" value="ECO:0007669"/>
    <property type="project" value="InterPro"/>
</dbReference>
<dbReference type="GO" id="GO:0003690">
    <property type="term" value="F:double-stranded DNA binding"/>
    <property type="evidence" value="ECO:0007669"/>
    <property type="project" value="TreeGrafter"/>
</dbReference>
<dbReference type="AlphaFoldDB" id="A0A5J4UQA3"/>
<reference evidence="2 3" key="1">
    <citation type="submission" date="2019-03" db="EMBL/GenBank/DDBJ databases">
        <title>Single cell metagenomics reveals metabolic interactions within the superorganism composed of flagellate Streblomastix strix and complex community of Bacteroidetes bacteria on its surface.</title>
        <authorList>
            <person name="Treitli S.C."/>
            <person name="Kolisko M."/>
            <person name="Husnik F."/>
            <person name="Keeling P."/>
            <person name="Hampl V."/>
        </authorList>
    </citation>
    <scope>NUCLEOTIDE SEQUENCE [LARGE SCALE GENOMIC DNA]</scope>
    <source>
        <strain evidence="2">ST1C</strain>
    </source>
</reference>
<sequence length="106" mass="11740">MTCHITRVLAQILDPKYSILLPHDDGHAIIREMERRRPLESGIRVIDDNLAGGLENGQIVEVRGRNGSGKTELIFLAILKIVAPQDVGGYESCCIYVDCENKFSSS</sequence>
<organism evidence="2 3">
    <name type="scientific">Streblomastix strix</name>
    <dbReference type="NCBI Taxonomy" id="222440"/>
    <lineage>
        <taxon>Eukaryota</taxon>
        <taxon>Metamonada</taxon>
        <taxon>Preaxostyla</taxon>
        <taxon>Oxymonadida</taxon>
        <taxon>Streblomastigidae</taxon>
        <taxon>Streblomastix</taxon>
    </lineage>
</organism>
<name>A0A5J4UQA3_9EUKA</name>
<protein>
    <recommendedName>
        <fullName evidence="1">Rad51-like C-terminal domain-containing protein</fullName>
    </recommendedName>
</protein>
<dbReference type="InterPro" id="IPR013632">
    <property type="entry name" value="Rad51_C"/>
</dbReference>
<dbReference type="GO" id="GO:0008094">
    <property type="term" value="F:ATP-dependent activity, acting on DNA"/>
    <property type="evidence" value="ECO:0007669"/>
    <property type="project" value="TreeGrafter"/>
</dbReference>
<dbReference type="PANTHER" id="PTHR46456:SF1">
    <property type="entry name" value="DNA REPAIR PROTEIN RAD51 HOMOLOG 2"/>
    <property type="match status" value="1"/>
</dbReference>
<dbReference type="Proteomes" id="UP000324800">
    <property type="component" value="Unassembled WGS sequence"/>
</dbReference>
<dbReference type="EMBL" id="SNRW01013474">
    <property type="protein sequence ID" value="KAA6372578.1"/>
    <property type="molecule type" value="Genomic_DNA"/>
</dbReference>
<accession>A0A5J4UQA3</accession>
<proteinExistence type="predicted"/>
<dbReference type="SUPFAM" id="SSF52540">
    <property type="entry name" value="P-loop containing nucleoside triphosphate hydrolases"/>
    <property type="match status" value="1"/>
</dbReference>
<dbReference type="GO" id="GO:0003697">
    <property type="term" value="F:single-stranded DNA binding"/>
    <property type="evidence" value="ECO:0007669"/>
    <property type="project" value="TreeGrafter"/>
</dbReference>